<dbReference type="Pfam" id="PF04909">
    <property type="entry name" value="Amidohydro_2"/>
    <property type="match status" value="1"/>
</dbReference>
<sequence>MRIIDAQIHLWASGTAPAHHWRSPFTVERALADMQAAGVSRAVNCPPLWDPAADEYADRAVLDHPDRFATMGGFPLDATADASSVDRALSRPGLLGLRFILPTPELGDRLASGALDWLFSAAHERQIPVALIVLPRYLPAVADIAGRYPRMRLVMDHLALSPFEKLPQAAAHFDDLLALARRPNIAVKATGVPGTATDPYPYPGTHELIRRAFNAFGAERVFWGTDITRLPCTWPEAVTMFTDELSWLKGRDLELVMGDALAAWIGWHR</sequence>
<dbReference type="InterPro" id="IPR052350">
    <property type="entry name" value="Metallo-dep_Lactonases"/>
</dbReference>
<keyword evidence="3" id="KW-0378">Hydrolase</keyword>
<evidence type="ECO:0000256" key="1">
    <source>
        <dbReference type="ARBA" id="ARBA00038310"/>
    </source>
</evidence>
<dbReference type="Gene3D" id="3.20.20.140">
    <property type="entry name" value="Metal-dependent hydrolases"/>
    <property type="match status" value="1"/>
</dbReference>
<dbReference type="RefSeq" id="WP_023560476.1">
    <property type="nucleotide sequence ID" value="NC_022657.1"/>
</dbReference>
<feature type="domain" description="Amidohydrolase-related" evidence="2">
    <location>
        <begin position="4"/>
        <end position="235"/>
    </location>
</feature>
<organism evidence="3 4">
    <name type="scientific">Actinoplanes friuliensis DSM 7358</name>
    <dbReference type="NCBI Taxonomy" id="1246995"/>
    <lineage>
        <taxon>Bacteria</taxon>
        <taxon>Bacillati</taxon>
        <taxon>Actinomycetota</taxon>
        <taxon>Actinomycetes</taxon>
        <taxon>Micromonosporales</taxon>
        <taxon>Micromonosporaceae</taxon>
        <taxon>Actinoplanes</taxon>
    </lineage>
</organism>
<dbReference type="AlphaFoldDB" id="U5W4U6"/>
<proteinExistence type="inferred from homology"/>
<evidence type="ECO:0000259" key="2">
    <source>
        <dbReference type="Pfam" id="PF04909"/>
    </source>
</evidence>
<dbReference type="OrthoDB" id="5450317at2"/>
<dbReference type="PANTHER" id="PTHR43569:SF2">
    <property type="entry name" value="AMIDOHYDROLASE-RELATED DOMAIN-CONTAINING PROTEIN"/>
    <property type="match status" value="1"/>
</dbReference>
<dbReference type="HOGENOM" id="CLU_044590_2_2_11"/>
<dbReference type="InterPro" id="IPR006680">
    <property type="entry name" value="Amidohydro-rel"/>
</dbReference>
<protein>
    <submittedName>
        <fullName evidence="3">Amidohydrolase 2</fullName>
    </submittedName>
</protein>
<dbReference type="SUPFAM" id="SSF51556">
    <property type="entry name" value="Metallo-dependent hydrolases"/>
    <property type="match status" value="1"/>
</dbReference>
<gene>
    <name evidence="3" type="ORF">AFR_29390</name>
</gene>
<dbReference type="InterPro" id="IPR032466">
    <property type="entry name" value="Metal_Hydrolase"/>
</dbReference>
<name>U5W4U6_9ACTN</name>
<comment type="similarity">
    <text evidence="1">Belongs to the metallo-dependent hydrolases superfamily.</text>
</comment>
<dbReference type="KEGG" id="afs:AFR_29390"/>
<accession>U5W4U6</accession>
<dbReference type="eggNOG" id="COG3618">
    <property type="taxonomic scope" value="Bacteria"/>
</dbReference>
<dbReference type="Proteomes" id="UP000017746">
    <property type="component" value="Chromosome"/>
</dbReference>
<evidence type="ECO:0000313" key="3">
    <source>
        <dbReference type="EMBL" id="AGZ44139.1"/>
    </source>
</evidence>
<dbReference type="GO" id="GO:0016787">
    <property type="term" value="F:hydrolase activity"/>
    <property type="evidence" value="ECO:0007669"/>
    <property type="project" value="UniProtKB-KW"/>
</dbReference>
<dbReference type="EMBL" id="CP006272">
    <property type="protein sequence ID" value="AGZ44139.1"/>
    <property type="molecule type" value="Genomic_DNA"/>
</dbReference>
<dbReference type="PANTHER" id="PTHR43569">
    <property type="entry name" value="AMIDOHYDROLASE"/>
    <property type="match status" value="1"/>
</dbReference>
<reference evidence="3 4" key="1">
    <citation type="journal article" date="2014" name="J. Biotechnol.">
        <title>Complete genome sequence of the actinobacterium Actinoplanes friuliensis HAG 010964, producer of the lipopeptide antibiotic friulimycin.</title>
        <authorList>
            <person name="Ruckert C."/>
            <person name="Szczepanowski R."/>
            <person name="Albersmeier A."/>
            <person name="Goesmann A."/>
            <person name="Fischer N."/>
            <person name="Steinkamper A."/>
            <person name="Puhler A."/>
            <person name="Biener R."/>
            <person name="Schwartz D."/>
            <person name="Kalinowski J."/>
        </authorList>
    </citation>
    <scope>NUCLEOTIDE SEQUENCE [LARGE SCALE GENOMIC DNA]</scope>
    <source>
        <strain evidence="3 4">DSM 7358</strain>
    </source>
</reference>
<dbReference type="STRING" id="1246995.AFR_29390"/>
<keyword evidence="4" id="KW-1185">Reference proteome</keyword>
<evidence type="ECO:0000313" key="4">
    <source>
        <dbReference type="Proteomes" id="UP000017746"/>
    </source>
</evidence>
<dbReference type="PATRIC" id="fig|1246995.3.peg.5957"/>